<gene>
    <name evidence="1" type="ORF">SAMN06265338_101479</name>
</gene>
<reference evidence="2" key="1">
    <citation type="submission" date="2017-06" db="EMBL/GenBank/DDBJ databases">
        <authorList>
            <person name="Varghese N."/>
            <person name="Submissions S."/>
        </authorList>
    </citation>
    <scope>NUCLEOTIDE SEQUENCE [LARGE SCALE GENOMIC DNA]</scope>
    <source>
        <strain evidence="2">DSM 137</strain>
    </source>
</reference>
<sequence>MCDIARERDRIDAMIVEAIAPFRYLDSAGEALLVDLACASLSMEFLDFVAPWAIRARCERVVAGLLRAHRARQEKRQEQACVVMPAE</sequence>
<keyword evidence="2" id="KW-1185">Reference proteome</keyword>
<dbReference type="AlphaFoldDB" id="A0A212Q8Z6"/>
<organism evidence="1 2">
    <name type="scientific">Rhodoblastus acidophilus</name>
    <name type="common">Rhodopseudomonas acidophila</name>
    <dbReference type="NCBI Taxonomy" id="1074"/>
    <lineage>
        <taxon>Bacteria</taxon>
        <taxon>Pseudomonadati</taxon>
        <taxon>Pseudomonadota</taxon>
        <taxon>Alphaproteobacteria</taxon>
        <taxon>Hyphomicrobiales</taxon>
        <taxon>Rhodoblastaceae</taxon>
        <taxon>Rhodoblastus</taxon>
    </lineage>
</organism>
<accession>A0A212Q8Z6</accession>
<proteinExistence type="predicted"/>
<dbReference type="EMBL" id="FYDG01000001">
    <property type="protein sequence ID" value="SNB55868.1"/>
    <property type="molecule type" value="Genomic_DNA"/>
</dbReference>
<evidence type="ECO:0000313" key="2">
    <source>
        <dbReference type="Proteomes" id="UP000198418"/>
    </source>
</evidence>
<dbReference type="Proteomes" id="UP000198418">
    <property type="component" value="Unassembled WGS sequence"/>
</dbReference>
<protein>
    <submittedName>
        <fullName evidence="1">Uncharacterized protein</fullName>
    </submittedName>
</protein>
<name>A0A212Q8Z6_RHOAC</name>
<evidence type="ECO:0000313" key="1">
    <source>
        <dbReference type="EMBL" id="SNB55868.1"/>
    </source>
</evidence>